<dbReference type="InterPro" id="IPR058669">
    <property type="entry name" value="TPR_IPO7/11-like"/>
</dbReference>
<comment type="subcellular location">
    <subcellularLocation>
        <location evidence="1">Nucleus</location>
    </subcellularLocation>
</comment>
<accession>A0AAN7JT02</accession>
<evidence type="ECO:0000256" key="3">
    <source>
        <dbReference type="ARBA" id="ARBA00022448"/>
    </source>
</evidence>
<dbReference type="Proteomes" id="UP001345219">
    <property type="component" value="Chromosome 2"/>
</dbReference>
<keyword evidence="8" id="KW-1185">Reference proteome</keyword>
<evidence type="ECO:0000256" key="4">
    <source>
        <dbReference type="ARBA" id="ARBA00022927"/>
    </source>
</evidence>
<dbReference type="SUPFAM" id="SSF48371">
    <property type="entry name" value="ARM repeat"/>
    <property type="match status" value="1"/>
</dbReference>
<organism evidence="7 8">
    <name type="scientific">Trapa incisa</name>
    <dbReference type="NCBI Taxonomy" id="236973"/>
    <lineage>
        <taxon>Eukaryota</taxon>
        <taxon>Viridiplantae</taxon>
        <taxon>Streptophyta</taxon>
        <taxon>Embryophyta</taxon>
        <taxon>Tracheophyta</taxon>
        <taxon>Spermatophyta</taxon>
        <taxon>Magnoliopsida</taxon>
        <taxon>eudicotyledons</taxon>
        <taxon>Gunneridae</taxon>
        <taxon>Pentapetalae</taxon>
        <taxon>rosids</taxon>
        <taxon>malvids</taxon>
        <taxon>Myrtales</taxon>
        <taxon>Lythraceae</taxon>
        <taxon>Trapa</taxon>
    </lineage>
</organism>
<dbReference type="Pfam" id="PF25758">
    <property type="entry name" value="TPR_IPO11"/>
    <property type="match status" value="1"/>
</dbReference>
<evidence type="ECO:0000256" key="5">
    <source>
        <dbReference type="ARBA" id="ARBA00023242"/>
    </source>
</evidence>
<evidence type="ECO:0000256" key="1">
    <source>
        <dbReference type="ARBA" id="ARBA00004123"/>
    </source>
</evidence>
<dbReference type="Pfam" id="PF03810">
    <property type="entry name" value="IBN_N"/>
    <property type="match status" value="1"/>
</dbReference>
<name>A0AAN7JT02_9MYRT</name>
<dbReference type="InterPro" id="IPR016024">
    <property type="entry name" value="ARM-type_fold"/>
</dbReference>
<dbReference type="InterPro" id="IPR011989">
    <property type="entry name" value="ARM-like"/>
</dbReference>
<evidence type="ECO:0000256" key="2">
    <source>
        <dbReference type="ARBA" id="ARBA00007991"/>
    </source>
</evidence>
<dbReference type="GO" id="GO:0005635">
    <property type="term" value="C:nuclear envelope"/>
    <property type="evidence" value="ECO:0007669"/>
    <property type="project" value="TreeGrafter"/>
</dbReference>
<reference evidence="7 8" key="1">
    <citation type="journal article" date="2023" name="Hortic Res">
        <title>Pangenome of water caltrop reveals structural variations and asymmetric subgenome divergence after allopolyploidization.</title>
        <authorList>
            <person name="Zhang X."/>
            <person name="Chen Y."/>
            <person name="Wang L."/>
            <person name="Yuan Y."/>
            <person name="Fang M."/>
            <person name="Shi L."/>
            <person name="Lu R."/>
            <person name="Comes H.P."/>
            <person name="Ma Y."/>
            <person name="Chen Y."/>
            <person name="Huang G."/>
            <person name="Zhou Y."/>
            <person name="Zheng Z."/>
            <person name="Qiu Y."/>
        </authorList>
    </citation>
    <scope>NUCLEOTIDE SEQUENCE [LARGE SCALE GENOMIC DNA]</scope>
    <source>
        <tissue evidence="7">Roots</tissue>
    </source>
</reference>
<dbReference type="InterPro" id="IPR001494">
    <property type="entry name" value="Importin-beta_N"/>
</dbReference>
<dbReference type="GO" id="GO:0031267">
    <property type="term" value="F:small GTPase binding"/>
    <property type="evidence" value="ECO:0007669"/>
    <property type="project" value="InterPro"/>
</dbReference>
<dbReference type="Pfam" id="PF08389">
    <property type="entry name" value="Xpo1"/>
    <property type="match status" value="1"/>
</dbReference>
<dbReference type="PROSITE" id="PS50166">
    <property type="entry name" value="IMPORTIN_B_NT"/>
    <property type="match status" value="1"/>
</dbReference>
<protein>
    <recommendedName>
        <fullName evidence="6">Importin N-terminal domain-containing protein</fullName>
    </recommendedName>
</protein>
<dbReference type="PANTHER" id="PTHR10997">
    <property type="entry name" value="IMPORTIN-7, 8, 11"/>
    <property type="match status" value="1"/>
</dbReference>
<keyword evidence="5" id="KW-0539">Nucleus</keyword>
<evidence type="ECO:0000259" key="6">
    <source>
        <dbReference type="PROSITE" id="PS50166"/>
    </source>
</evidence>
<comment type="similarity">
    <text evidence="2">Belongs to the importin beta family.</text>
</comment>
<dbReference type="Pfam" id="PF25018">
    <property type="entry name" value="HEAT_IPO9_c"/>
    <property type="match status" value="1"/>
</dbReference>
<dbReference type="AlphaFoldDB" id="A0AAN7JT02"/>
<dbReference type="FunFam" id="1.25.10.10:FF:000459">
    <property type="entry name" value="ARM repeat superfamily protein"/>
    <property type="match status" value="1"/>
</dbReference>
<dbReference type="EMBL" id="JAXIOK010000015">
    <property type="protein sequence ID" value="KAK4753534.1"/>
    <property type="molecule type" value="Genomic_DNA"/>
</dbReference>
<keyword evidence="4" id="KW-0653">Protein transport</keyword>
<dbReference type="GO" id="GO:0005829">
    <property type="term" value="C:cytosol"/>
    <property type="evidence" value="ECO:0007669"/>
    <property type="project" value="TreeGrafter"/>
</dbReference>
<dbReference type="PANTHER" id="PTHR10997:SF9">
    <property type="entry name" value="IMPORTIN-9"/>
    <property type="match status" value="1"/>
</dbReference>
<keyword evidence="3" id="KW-0813">Transport</keyword>
<evidence type="ECO:0000313" key="8">
    <source>
        <dbReference type="Proteomes" id="UP001345219"/>
    </source>
</evidence>
<comment type="caution">
    <text evidence="7">The sequence shown here is derived from an EMBL/GenBank/DDBJ whole genome shotgun (WGS) entry which is preliminary data.</text>
</comment>
<proteinExistence type="inferred from homology"/>
<dbReference type="Gene3D" id="1.25.10.10">
    <property type="entry name" value="Leucine-rich Repeat Variant"/>
    <property type="match status" value="1"/>
</dbReference>
<evidence type="ECO:0000313" key="7">
    <source>
        <dbReference type="EMBL" id="KAK4753534.1"/>
    </source>
</evidence>
<gene>
    <name evidence="7" type="ORF">SAY87_001638</name>
</gene>
<dbReference type="InterPro" id="IPR056840">
    <property type="entry name" value="HEAT_IPO9_central"/>
</dbReference>
<dbReference type="InterPro" id="IPR013598">
    <property type="entry name" value="Exportin-1/Importin-b-like"/>
</dbReference>
<dbReference type="SMART" id="SM00913">
    <property type="entry name" value="IBN_N"/>
    <property type="match status" value="1"/>
</dbReference>
<sequence length="1022" mass="112975">MEPSVDQDQQWLLNCLSATLDPNQETRSFAEASLHQASLQPGFGSVLSKFAANRELPLGLRQLAAVLIKQFIKKHWQEGDDSFEEPCVSSDEKAVIRKWLLLSLDDSHRKICTAISIAITSIAAYDWPEDWPDLLPHLVNLIKDQTNMNGVQGALKCLSLLSGDLDDSMVPQLLPVLFPCLLEIVSSRQVYDKYLRAKALSIVYSCISLLGAVSGVYKSQASGIVKTILKSWINEFVTILNEPVPSEDPDDWSVRMEVLKCLNQLIVNFSNLIQGEFTVIMGPVWQTFVSSLRVYIRSSVEGVEDPYEERYDSDGADMGIDSFVVQMFEFLLTVVGNLKFVKVLMNHVKELAYYTIAYLQMTEQQAHTWSVNANEFVANEDDLTYSCRISGALLLEELVSSCGEEGINAIIEAAERRFMESQQEKDSGTTVWWRMREAALFAITSVSEHIMEDKVCGGKVGRLIEQMFLEDVKAGLHEYPFLFARMFVSVGKFASVISHGVRENFLYAAINAVGSDVPAPVKVGACQALSQLLPDSNEGTILPHIMGLFSSLTGLLSQASDETLHMVLETMNAAVTVGCKASAAIEPIVSPVILNAWASHISDPFISSDVIEILEAIKNAPGCLHPLVLRILPFVGPIVNKPQEQPDGLVAGSLDLLTMLLKNAPIDVVKTIHEACFHAVIRITLHSEDHGELQNATECLAAFVAGGRQELLAWGGDSGFTMRCMLDVASRLLDPALESSGSFFVGTYILQLILHLPSQMAQHILDLASALVRRLQSAQISSLRSSLLLIFARLVHMSVPNVEQFINLLRNVPAEGYENAFVYVMSEWTKQQGEIQGSYQIKVTTTALAVLLSSSLPELEKINVQGYLIQSVAGISTRSKAKLAPDRWTVMPLPQKILALLSDALIEIQEQVPGDDNEDSDWEEIEAVDSEKDEFLHSTSATPSSRPGYDQLEVMARAFDQDDGDEDSISRITADPINEINLPNYLVDFFMKFSRSNGDLLHHLVQNLTHAQRSAIQAVLSR</sequence>
<feature type="domain" description="Importin N-terminal" evidence="6">
    <location>
        <begin position="30"/>
        <end position="106"/>
    </location>
</feature>
<dbReference type="GO" id="GO:0006606">
    <property type="term" value="P:protein import into nucleus"/>
    <property type="evidence" value="ECO:0007669"/>
    <property type="project" value="TreeGrafter"/>
</dbReference>